<reference evidence="2" key="1">
    <citation type="submission" date="2018-06" db="EMBL/GenBank/DDBJ databases">
        <authorList>
            <person name="Zhirakovskaya E."/>
        </authorList>
    </citation>
    <scope>NUCLEOTIDE SEQUENCE</scope>
</reference>
<dbReference type="Pfam" id="PF05684">
    <property type="entry name" value="DUF819"/>
    <property type="match status" value="1"/>
</dbReference>
<feature type="transmembrane region" description="Helical" evidence="1">
    <location>
        <begin position="69"/>
        <end position="88"/>
    </location>
</feature>
<feature type="transmembrane region" description="Helical" evidence="1">
    <location>
        <begin position="12"/>
        <end position="27"/>
    </location>
</feature>
<keyword evidence="1" id="KW-0812">Transmembrane</keyword>
<sequence>MNSLISPDDHWTIWTFLVGMAALSLYLEQKYKFVKKFTGAALAICAGILVSNIGLLPTESPSYDIVWDYIVPLVIPLLLIKTDVRLIFKETGRFAGAFHLSALGTIIGSIIAVAALHTFIGNLELIGPAMTASYIGGSINFVSVVAMFNPPKDLVNATLVADSGVMVIYFLFLITLPGIALARRYFPVTQKSIEIAGTNNTEVNKDYWKPRPIGLVDIGKSLAIAFIISLLSVKISGFFNGEGMPVAIKMVLGQQYLVLTTISILFPILFPKAAKNLAGNEELGTFFIFIFFVMIGLPASISKVLLDAPVMILFCAIILGINFLVTFILGKIFKYELEELILAAIITSGGPMSGVAVAISKNWHNLIFPSLMLGVWGYVIGNYLGYLMGIFLQAVL</sequence>
<feature type="transmembrane region" description="Helical" evidence="1">
    <location>
        <begin position="100"/>
        <end position="120"/>
    </location>
</feature>
<evidence type="ECO:0000256" key="1">
    <source>
        <dbReference type="SAM" id="Phobius"/>
    </source>
</evidence>
<proteinExistence type="predicted"/>
<evidence type="ECO:0000313" key="2">
    <source>
        <dbReference type="EMBL" id="VAW19682.1"/>
    </source>
</evidence>
<feature type="transmembrane region" description="Helical" evidence="1">
    <location>
        <begin position="251"/>
        <end position="271"/>
    </location>
</feature>
<feature type="transmembrane region" description="Helical" evidence="1">
    <location>
        <begin position="283"/>
        <end position="302"/>
    </location>
</feature>
<accession>A0A3B0TZ83</accession>
<feature type="transmembrane region" description="Helical" evidence="1">
    <location>
        <begin position="221"/>
        <end position="239"/>
    </location>
</feature>
<name>A0A3B0TZ83_9ZZZZ</name>
<feature type="transmembrane region" description="Helical" evidence="1">
    <location>
        <begin position="341"/>
        <end position="360"/>
    </location>
</feature>
<organism evidence="2">
    <name type="scientific">hydrothermal vent metagenome</name>
    <dbReference type="NCBI Taxonomy" id="652676"/>
    <lineage>
        <taxon>unclassified sequences</taxon>
        <taxon>metagenomes</taxon>
        <taxon>ecological metagenomes</taxon>
    </lineage>
</organism>
<feature type="transmembrane region" description="Helical" evidence="1">
    <location>
        <begin position="39"/>
        <end position="57"/>
    </location>
</feature>
<dbReference type="PANTHER" id="PTHR34289:SF8">
    <property type="entry name" value="DUF819 DOMAIN-CONTAINING PROTEIN"/>
    <property type="match status" value="1"/>
</dbReference>
<feature type="transmembrane region" description="Helical" evidence="1">
    <location>
        <begin position="308"/>
        <end position="329"/>
    </location>
</feature>
<keyword evidence="1" id="KW-0472">Membrane</keyword>
<feature type="transmembrane region" description="Helical" evidence="1">
    <location>
        <begin position="157"/>
        <end position="182"/>
    </location>
</feature>
<dbReference type="PANTHER" id="PTHR34289">
    <property type="entry name" value="PROTEIN, PUTATIVE (DUF819)-RELATED"/>
    <property type="match status" value="1"/>
</dbReference>
<dbReference type="EMBL" id="UOEP01000103">
    <property type="protein sequence ID" value="VAW19682.1"/>
    <property type="molecule type" value="Genomic_DNA"/>
</dbReference>
<dbReference type="AlphaFoldDB" id="A0A3B0TZ83"/>
<evidence type="ECO:0008006" key="3">
    <source>
        <dbReference type="Google" id="ProtNLM"/>
    </source>
</evidence>
<gene>
    <name evidence="2" type="ORF">MNBD_BACTEROID01-2282</name>
</gene>
<feature type="transmembrane region" description="Helical" evidence="1">
    <location>
        <begin position="366"/>
        <end position="392"/>
    </location>
</feature>
<protein>
    <recommendedName>
        <fullName evidence="3">DUF819 domain-containing protein</fullName>
    </recommendedName>
</protein>
<dbReference type="InterPro" id="IPR008537">
    <property type="entry name" value="DUF819"/>
</dbReference>
<keyword evidence="1" id="KW-1133">Transmembrane helix</keyword>